<accession>A0A9D2AH98</accession>
<name>A0A9D2AH98_9BACT</name>
<proteinExistence type="predicted"/>
<evidence type="ECO:0000313" key="1">
    <source>
        <dbReference type="EMBL" id="HIX19133.1"/>
    </source>
</evidence>
<reference evidence="1" key="2">
    <citation type="submission" date="2021-04" db="EMBL/GenBank/DDBJ databases">
        <authorList>
            <person name="Gilroy R."/>
        </authorList>
    </citation>
    <scope>NUCLEOTIDE SEQUENCE</scope>
    <source>
        <strain evidence="1">14975</strain>
    </source>
</reference>
<dbReference type="AlphaFoldDB" id="A0A9D2AH98"/>
<dbReference type="Proteomes" id="UP000823964">
    <property type="component" value="Unassembled WGS sequence"/>
</dbReference>
<protein>
    <submittedName>
        <fullName evidence="1">Uncharacterized protein</fullName>
    </submittedName>
</protein>
<sequence length="270" mass="30721">MSIFQDHFSMLSELERLAAMVQDPVRRRELGAEQWPTAMMAFSLLISNDPDRLDEALEVYPFFREKTPLKERLKSLSLLENFTRSRKGEGWRSFLPYALGDEELISLRAAKLTTLMAKPEEGERFTGVRELVRLLQQREDAPKTLLCAAFELADLRVEPLLEPLLDLPAAQLEGLLPASQANRLSCNWMLKLLEHRPELAELVADSLCAMGQTPQVLDLAMPIPTWAFESPKCQPLHGWTSAEYYARMLPSLQGRLSEDALRRVRDAWGA</sequence>
<comment type="caution">
    <text evidence="1">The sequence shown here is derived from an EMBL/GenBank/DDBJ whole genome shotgun (WGS) entry which is preliminary data.</text>
</comment>
<reference evidence="1" key="1">
    <citation type="journal article" date="2021" name="PeerJ">
        <title>Extensive microbial diversity within the chicken gut microbiome revealed by metagenomics and culture.</title>
        <authorList>
            <person name="Gilroy R."/>
            <person name="Ravi A."/>
            <person name="Getino M."/>
            <person name="Pursley I."/>
            <person name="Horton D.L."/>
            <person name="Alikhan N.F."/>
            <person name="Baker D."/>
            <person name="Gharbi K."/>
            <person name="Hall N."/>
            <person name="Watson M."/>
            <person name="Adriaenssens E.M."/>
            <person name="Foster-Nyarko E."/>
            <person name="Jarju S."/>
            <person name="Secka A."/>
            <person name="Antonio M."/>
            <person name="Oren A."/>
            <person name="Chaudhuri R.R."/>
            <person name="La Ragione R."/>
            <person name="Hildebrand F."/>
            <person name="Pallen M.J."/>
        </authorList>
    </citation>
    <scope>NUCLEOTIDE SEQUENCE</scope>
    <source>
        <strain evidence="1">14975</strain>
    </source>
</reference>
<gene>
    <name evidence="1" type="ORF">H9862_00850</name>
</gene>
<organism evidence="1 2">
    <name type="scientific">Candidatus Akkermansia intestinigallinarum</name>
    <dbReference type="NCBI Taxonomy" id="2838431"/>
    <lineage>
        <taxon>Bacteria</taxon>
        <taxon>Pseudomonadati</taxon>
        <taxon>Verrucomicrobiota</taxon>
        <taxon>Verrucomicrobiia</taxon>
        <taxon>Verrucomicrobiales</taxon>
        <taxon>Akkermansiaceae</taxon>
        <taxon>Akkermansia</taxon>
    </lineage>
</organism>
<dbReference type="EMBL" id="DXFQ01000013">
    <property type="protein sequence ID" value="HIX19133.1"/>
    <property type="molecule type" value="Genomic_DNA"/>
</dbReference>
<evidence type="ECO:0000313" key="2">
    <source>
        <dbReference type="Proteomes" id="UP000823964"/>
    </source>
</evidence>